<dbReference type="InterPro" id="IPR036909">
    <property type="entry name" value="Cyt_c-like_dom_sf"/>
</dbReference>
<accession>A0A0E3V9T5</accession>
<dbReference type="KEGG" id="srd:SD10_23710"/>
<protein>
    <submittedName>
        <fullName evidence="8">Cytochrome C</fullName>
    </submittedName>
</protein>
<dbReference type="PROSITE" id="PS51007">
    <property type="entry name" value="CYTC"/>
    <property type="match status" value="1"/>
</dbReference>
<dbReference type="PANTHER" id="PTHR33751">
    <property type="entry name" value="CBB3-TYPE CYTOCHROME C OXIDASE SUBUNIT FIXP"/>
    <property type="match status" value="1"/>
</dbReference>
<evidence type="ECO:0000256" key="4">
    <source>
        <dbReference type="PROSITE-ProRule" id="PRU00433"/>
    </source>
</evidence>
<keyword evidence="2 4" id="KW-0479">Metal-binding</keyword>
<feature type="domain" description="Cytochrome c" evidence="7">
    <location>
        <begin position="172"/>
        <end position="251"/>
    </location>
</feature>
<evidence type="ECO:0000256" key="6">
    <source>
        <dbReference type="SAM" id="Phobius"/>
    </source>
</evidence>
<dbReference type="GO" id="GO:0046872">
    <property type="term" value="F:metal ion binding"/>
    <property type="evidence" value="ECO:0007669"/>
    <property type="project" value="UniProtKB-KW"/>
</dbReference>
<keyword evidence="6" id="KW-1133">Transmembrane helix</keyword>
<dbReference type="GO" id="GO:0009055">
    <property type="term" value="F:electron transfer activity"/>
    <property type="evidence" value="ECO:0007669"/>
    <property type="project" value="InterPro"/>
</dbReference>
<dbReference type="RefSeq" id="WP_046577294.1">
    <property type="nucleotide sequence ID" value="NZ_CP010429.1"/>
</dbReference>
<dbReference type="InterPro" id="IPR009056">
    <property type="entry name" value="Cyt_c-like_dom"/>
</dbReference>
<proteinExistence type="predicted"/>
<keyword evidence="6" id="KW-0812">Transmembrane</keyword>
<feature type="transmembrane region" description="Helical" evidence="6">
    <location>
        <begin position="106"/>
        <end position="128"/>
    </location>
</feature>
<organism evidence="8 9">
    <name type="scientific">Spirosoma radiotolerans</name>
    <dbReference type="NCBI Taxonomy" id="1379870"/>
    <lineage>
        <taxon>Bacteria</taxon>
        <taxon>Pseudomonadati</taxon>
        <taxon>Bacteroidota</taxon>
        <taxon>Cytophagia</taxon>
        <taxon>Cytophagales</taxon>
        <taxon>Cytophagaceae</taxon>
        <taxon>Spirosoma</taxon>
    </lineage>
</organism>
<dbReference type="GO" id="GO:0020037">
    <property type="term" value="F:heme binding"/>
    <property type="evidence" value="ECO:0007669"/>
    <property type="project" value="InterPro"/>
</dbReference>
<evidence type="ECO:0000256" key="3">
    <source>
        <dbReference type="ARBA" id="ARBA00023004"/>
    </source>
</evidence>
<dbReference type="AlphaFoldDB" id="A0A0E3V9T5"/>
<evidence type="ECO:0000313" key="8">
    <source>
        <dbReference type="EMBL" id="AKD57446.1"/>
    </source>
</evidence>
<keyword evidence="9" id="KW-1185">Reference proteome</keyword>
<dbReference type="STRING" id="1379870.SD10_23710"/>
<reference evidence="8 9" key="1">
    <citation type="journal article" date="2014" name="Curr. Microbiol.">
        <title>Spirosoma radiotolerans sp. nov., a gamma-radiation-resistant bacterium isolated from gamma ray-irradiated soil.</title>
        <authorList>
            <person name="Lee J.J."/>
            <person name="Srinivasan S."/>
            <person name="Lim S."/>
            <person name="Joe M."/>
            <person name="Im S."/>
            <person name="Bae S.I."/>
            <person name="Park K.R."/>
            <person name="Han J.H."/>
            <person name="Park S.H."/>
            <person name="Joo B.M."/>
            <person name="Park S.J."/>
            <person name="Kim M.K."/>
        </authorList>
    </citation>
    <scope>NUCLEOTIDE SEQUENCE [LARGE SCALE GENOMIC DNA]</scope>
    <source>
        <strain evidence="8 9">DG5A</strain>
    </source>
</reference>
<dbReference type="Pfam" id="PF13442">
    <property type="entry name" value="Cytochrome_CBB3"/>
    <property type="match status" value="1"/>
</dbReference>
<evidence type="ECO:0000256" key="2">
    <source>
        <dbReference type="ARBA" id="ARBA00022723"/>
    </source>
</evidence>
<dbReference type="PANTHER" id="PTHR33751:SF1">
    <property type="entry name" value="CBB3-TYPE CYTOCHROME C OXIDASE SUBUNIT FIXP"/>
    <property type="match status" value="1"/>
</dbReference>
<keyword evidence="1 4" id="KW-0349">Heme</keyword>
<gene>
    <name evidence="8" type="ORF">SD10_23710</name>
</gene>
<keyword evidence="6" id="KW-0472">Membrane</keyword>
<dbReference type="HOGENOM" id="CLU_061347_0_0_10"/>
<evidence type="ECO:0000313" key="9">
    <source>
        <dbReference type="Proteomes" id="UP000033054"/>
    </source>
</evidence>
<sequence length="276" mass="30197">MNLFLTNLFDPAAGSSIWTLRSGEDLLWVVILFLIAAGVGLMLVATLYLAYILRQALGPQEVARPVDTRSSWQRWAGLHTLSSESDLVMEHAYDGIAELDNPTPPWFMGLFYGTIGFGVVYLLVFHVIGSGNIMEQEYTQEVAVADKQREAYLKLVAGKVNENNVTRLTNAKDIDGGKALFVQYCTACHGQNAEGKVGPNLTDEYWLHGGSVKAVYHTINEGVPEKGMISWKKQLNPLQIQQVASYVLSLQGSKPAGAKEPQGDKVTPESPSVAAR</sequence>
<evidence type="ECO:0000259" key="7">
    <source>
        <dbReference type="PROSITE" id="PS51007"/>
    </source>
</evidence>
<dbReference type="EMBL" id="CP010429">
    <property type="protein sequence ID" value="AKD57446.1"/>
    <property type="molecule type" value="Genomic_DNA"/>
</dbReference>
<evidence type="ECO:0000256" key="5">
    <source>
        <dbReference type="SAM" id="MobiDB-lite"/>
    </source>
</evidence>
<dbReference type="SUPFAM" id="SSF46626">
    <property type="entry name" value="Cytochrome c"/>
    <property type="match status" value="1"/>
</dbReference>
<keyword evidence="3 4" id="KW-0408">Iron</keyword>
<dbReference type="PATRIC" id="fig|1379870.5.peg.5129"/>
<dbReference type="InterPro" id="IPR032858">
    <property type="entry name" value="CcoP_N"/>
</dbReference>
<dbReference type="Gene3D" id="1.10.760.10">
    <property type="entry name" value="Cytochrome c-like domain"/>
    <property type="match status" value="1"/>
</dbReference>
<name>A0A0E3V9T5_9BACT</name>
<dbReference type="Pfam" id="PF14715">
    <property type="entry name" value="FixP_N"/>
    <property type="match status" value="1"/>
</dbReference>
<dbReference type="InterPro" id="IPR038414">
    <property type="entry name" value="CcoP_N_sf"/>
</dbReference>
<dbReference type="InterPro" id="IPR050597">
    <property type="entry name" value="Cytochrome_c_Oxidase_Subunit"/>
</dbReference>
<dbReference type="Proteomes" id="UP000033054">
    <property type="component" value="Chromosome"/>
</dbReference>
<dbReference type="OrthoDB" id="9811281at2"/>
<dbReference type="Gene3D" id="6.10.280.130">
    <property type="match status" value="1"/>
</dbReference>
<feature type="region of interest" description="Disordered" evidence="5">
    <location>
        <begin position="253"/>
        <end position="276"/>
    </location>
</feature>
<evidence type="ECO:0000256" key="1">
    <source>
        <dbReference type="ARBA" id="ARBA00022617"/>
    </source>
</evidence>
<feature type="transmembrane region" description="Helical" evidence="6">
    <location>
        <begin position="26"/>
        <end position="51"/>
    </location>
</feature>